<dbReference type="Proteomes" id="UP000215595">
    <property type="component" value="Unassembled WGS sequence"/>
</dbReference>
<keyword evidence="1" id="KW-0472">Membrane</keyword>
<evidence type="ECO:0000259" key="2">
    <source>
        <dbReference type="Pfam" id="PF01757"/>
    </source>
</evidence>
<feature type="domain" description="Acyltransferase 3" evidence="2">
    <location>
        <begin position="20"/>
        <end position="347"/>
    </location>
</feature>
<feature type="transmembrane region" description="Helical" evidence="1">
    <location>
        <begin position="185"/>
        <end position="208"/>
    </location>
</feature>
<feature type="transmembrane region" description="Helical" evidence="1">
    <location>
        <begin position="20"/>
        <end position="37"/>
    </location>
</feature>
<dbReference type="InterPro" id="IPR002656">
    <property type="entry name" value="Acyl_transf_3_dom"/>
</dbReference>
<dbReference type="AlphaFoldDB" id="A0A258FC68"/>
<proteinExistence type="predicted"/>
<name>A0A258FC68_9CAUL</name>
<protein>
    <submittedName>
        <fullName evidence="3">Acyltransferase</fullName>
    </submittedName>
</protein>
<feature type="transmembrane region" description="Helical" evidence="1">
    <location>
        <begin position="214"/>
        <end position="233"/>
    </location>
</feature>
<gene>
    <name evidence="3" type="ORF">B7Z01_14875</name>
</gene>
<dbReference type="EMBL" id="NCEB01000049">
    <property type="protein sequence ID" value="OYX30170.1"/>
    <property type="molecule type" value="Genomic_DNA"/>
</dbReference>
<feature type="transmembrane region" description="Helical" evidence="1">
    <location>
        <begin position="154"/>
        <end position="173"/>
    </location>
</feature>
<sequence>MAWTAISTRNETPPIARGGWLDALRFIVASLIILHHFQAAGPTPLAEHLHPVFERGGFLLTNFFLIDSGYVLMRVYGGSVGTGRMSPGDFFVKRFLRVYPAHLIMGLGLVALVVLGGLVGIAPRNPEWFAWDQLAAQLTLTQAFGVPGGLGWNAPSWSVSALLGCYVAFPWILTALRRSGPWTALVAAGGLYLLVNEATLSLLGYPVYQMPMMFGIWRALPLFALGMALAVFSERVFVAPRLARIVGVAAAVGLATVQAFDKHALISIVFIALILLAAGAIPVTRPSQWVEKASVVSFAMFITNEPVRIVWFGVVNVLVARFALPVGVQWGLWAAGVAAAFVFAFAFHALIDQPIQTRIKAALARRRAPRRPVEAGPVVSLDG</sequence>
<comment type="caution">
    <text evidence="3">The sequence shown here is derived from an EMBL/GenBank/DDBJ whole genome shotgun (WGS) entry which is preliminary data.</text>
</comment>
<accession>A0A258FC68</accession>
<feature type="transmembrane region" description="Helical" evidence="1">
    <location>
        <begin position="57"/>
        <end position="77"/>
    </location>
</feature>
<keyword evidence="3" id="KW-0012">Acyltransferase</keyword>
<evidence type="ECO:0000313" key="4">
    <source>
        <dbReference type="Proteomes" id="UP000215595"/>
    </source>
</evidence>
<feature type="transmembrane region" description="Helical" evidence="1">
    <location>
        <begin position="98"/>
        <end position="122"/>
    </location>
</feature>
<feature type="transmembrane region" description="Helical" evidence="1">
    <location>
        <begin position="330"/>
        <end position="351"/>
    </location>
</feature>
<dbReference type="Pfam" id="PF01757">
    <property type="entry name" value="Acyl_transf_3"/>
    <property type="match status" value="1"/>
</dbReference>
<keyword evidence="1" id="KW-0812">Transmembrane</keyword>
<feature type="transmembrane region" description="Helical" evidence="1">
    <location>
        <begin position="306"/>
        <end position="324"/>
    </location>
</feature>
<evidence type="ECO:0000313" key="3">
    <source>
        <dbReference type="EMBL" id="OYX30170.1"/>
    </source>
</evidence>
<reference evidence="3 4" key="1">
    <citation type="submission" date="2017-03" db="EMBL/GenBank/DDBJ databases">
        <title>Lifting the veil on microbial sulfur biogeochemistry in mining wastewaters.</title>
        <authorList>
            <person name="Kantor R.S."/>
            <person name="Colenbrander Nelson T."/>
            <person name="Marshall S."/>
            <person name="Bennett D."/>
            <person name="Apte S."/>
            <person name="Camacho D."/>
            <person name="Thomas B.C."/>
            <person name="Warren L.A."/>
            <person name="Banfield J.F."/>
        </authorList>
    </citation>
    <scope>NUCLEOTIDE SEQUENCE [LARGE SCALE GENOMIC DNA]</scope>
    <source>
        <strain evidence="3">32-69-9</strain>
    </source>
</reference>
<keyword evidence="3" id="KW-0808">Transferase</keyword>
<keyword evidence="1" id="KW-1133">Transmembrane helix</keyword>
<feature type="transmembrane region" description="Helical" evidence="1">
    <location>
        <begin position="266"/>
        <end position="285"/>
    </location>
</feature>
<feature type="transmembrane region" description="Helical" evidence="1">
    <location>
        <begin position="242"/>
        <end position="260"/>
    </location>
</feature>
<organism evidence="3 4">
    <name type="scientific">Brevundimonas subvibrioides</name>
    <dbReference type="NCBI Taxonomy" id="74313"/>
    <lineage>
        <taxon>Bacteria</taxon>
        <taxon>Pseudomonadati</taxon>
        <taxon>Pseudomonadota</taxon>
        <taxon>Alphaproteobacteria</taxon>
        <taxon>Caulobacterales</taxon>
        <taxon>Caulobacteraceae</taxon>
        <taxon>Brevundimonas</taxon>
    </lineage>
</organism>
<dbReference type="GO" id="GO:0016747">
    <property type="term" value="F:acyltransferase activity, transferring groups other than amino-acyl groups"/>
    <property type="evidence" value="ECO:0007669"/>
    <property type="project" value="InterPro"/>
</dbReference>
<evidence type="ECO:0000256" key="1">
    <source>
        <dbReference type="SAM" id="Phobius"/>
    </source>
</evidence>